<keyword evidence="7" id="KW-1185">Reference proteome</keyword>
<proteinExistence type="inferred from homology"/>
<dbReference type="Pfam" id="PF00467">
    <property type="entry name" value="KOW"/>
    <property type="match status" value="1"/>
</dbReference>
<feature type="domain" description="NusG-like N-terminal" evidence="5">
    <location>
        <begin position="7"/>
        <end position="106"/>
    </location>
</feature>
<dbReference type="CDD" id="cd09892">
    <property type="entry name" value="NGN_SP_RfaH"/>
    <property type="match status" value="1"/>
</dbReference>
<dbReference type="RefSeq" id="WP_109794580.1">
    <property type="nucleotide sequence ID" value="NZ_PHIG01000052.1"/>
</dbReference>
<comment type="function">
    <text evidence="4">Participates in transcription elongation, termination and antitermination.</text>
</comment>
<gene>
    <name evidence="6" type="ORF">CVT23_19345</name>
</gene>
<dbReference type="CDD" id="cd06091">
    <property type="entry name" value="KOW_NusG"/>
    <property type="match status" value="1"/>
</dbReference>
<dbReference type="OrthoDB" id="9787731at2"/>
<dbReference type="SUPFAM" id="SSF82679">
    <property type="entry name" value="N-utilization substance G protein NusG, N-terminal domain"/>
    <property type="match status" value="1"/>
</dbReference>
<dbReference type="PRINTS" id="PR00338">
    <property type="entry name" value="NUSGTNSCPFCT"/>
</dbReference>
<dbReference type="Proteomes" id="UP000229498">
    <property type="component" value="Unassembled WGS sequence"/>
</dbReference>
<dbReference type="SMART" id="SM00738">
    <property type="entry name" value="NGN"/>
    <property type="match status" value="1"/>
</dbReference>
<dbReference type="EMBL" id="PHIG01000052">
    <property type="protein sequence ID" value="PJK27898.1"/>
    <property type="molecule type" value="Genomic_DNA"/>
</dbReference>
<accession>A0A2M9FWQ0</accession>
<keyword evidence="3 4" id="KW-0804">Transcription</keyword>
<keyword evidence="1 4" id="KW-0889">Transcription antitermination</keyword>
<evidence type="ECO:0000256" key="2">
    <source>
        <dbReference type="ARBA" id="ARBA00023015"/>
    </source>
</evidence>
<dbReference type="GO" id="GO:0032784">
    <property type="term" value="P:regulation of DNA-templated transcription elongation"/>
    <property type="evidence" value="ECO:0007669"/>
    <property type="project" value="InterPro"/>
</dbReference>
<dbReference type="GO" id="GO:0005829">
    <property type="term" value="C:cytosol"/>
    <property type="evidence" value="ECO:0007669"/>
    <property type="project" value="TreeGrafter"/>
</dbReference>
<dbReference type="AlphaFoldDB" id="A0A2M9FWQ0"/>
<name>A0A2M9FWQ0_9PROT</name>
<dbReference type="GO" id="GO:0006353">
    <property type="term" value="P:DNA-templated transcription termination"/>
    <property type="evidence" value="ECO:0007669"/>
    <property type="project" value="UniProtKB-KW"/>
</dbReference>
<dbReference type="InterPro" id="IPR008991">
    <property type="entry name" value="Translation_prot_SH3-like_sf"/>
</dbReference>
<sequence length="170" mass="19215">MTDTDEGSRWFLAQLKPNGHKLARRNLDRQGFRYFLPMQEETRRQRGKFLTLLRPLFPGYIFIAFDPDHGLWRKVNSTTGVARLVSFGRSPAPVPSELVDGLMARCDREGKFQPPSTLAPGDAVRIARGPFADFVATVEKLAPDNRVFVLLDLMGRKTRMTVAADKLRLA</sequence>
<dbReference type="InterPro" id="IPR001062">
    <property type="entry name" value="Transcrpt_antiterm_NusG"/>
</dbReference>
<dbReference type="PANTHER" id="PTHR30265">
    <property type="entry name" value="RHO-INTERACTING TRANSCRIPTION TERMINATION FACTOR NUSG"/>
    <property type="match status" value="1"/>
</dbReference>
<dbReference type="Gene3D" id="3.30.70.940">
    <property type="entry name" value="NusG, N-terminal domain"/>
    <property type="match status" value="1"/>
</dbReference>
<dbReference type="InterPro" id="IPR005824">
    <property type="entry name" value="KOW"/>
</dbReference>
<organism evidence="6 7">
    <name type="scientific">Minwuia thermotolerans</name>
    <dbReference type="NCBI Taxonomy" id="2056226"/>
    <lineage>
        <taxon>Bacteria</taxon>
        <taxon>Pseudomonadati</taxon>
        <taxon>Pseudomonadota</taxon>
        <taxon>Alphaproteobacteria</taxon>
        <taxon>Minwuiales</taxon>
        <taxon>Minwuiaceae</taxon>
        <taxon>Minwuia</taxon>
    </lineage>
</organism>
<keyword evidence="4" id="KW-0806">Transcription termination</keyword>
<reference evidence="6 7" key="1">
    <citation type="submission" date="2017-11" db="EMBL/GenBank/DDBJ databases">
        <title>Draft genome sequence of Rhizobiales bacterium SY3-13.</title>
        <authorList>
            <person name="Sun C."/>
        </authorList>
    </citation>
    <scope>NUCLEOTIDE SEQUENCE [LARGE SCALE GENOMIC DNA]</scope>
    <source>
        <strain evidence="6 7">SY3-13</strain>
    </source>
</reference>
<comment type="similarity">
    <text evidence="4">Belongs to the NusG family.</text>
</comment>
<dbReference type="InterPro" id="IPR036735">
    <property type="entry name" value="NGN_dom_sf"/>
</dbReference>
<evidence type="ECO:0000256" key="1">
    <source>
        <dbReference type="ARBA" id="ARBA00022814"/>
    </source>
</evidence>
<evidence type="ECO:0000313" key="6">
    <source>
        <dbReference type="EMBL" id="PJK27898.1"/>
    </source>
</evidence>
<evidence type="ECO:0000256" key="3">
    <source>
        <dbReference type="ARBA" id="ARBA00023163"/>
    </source>
</evidence>
<dbReference type="GO" id="GO:0006354">
    <property type="term" value="P:DNA-templated transcription elongation"/>
    <property type="evidence" value="ECO:0007669"/>
    <property type="project" value="InterPro"/>
</dbReference>
<dbReference type="SUPFAM" id="SSF50104">
    <property type="entry name" value="Translation proteins SH3-like domain"/>
    <property type="match status" value="1"/>
</dbReference>
<protein>
    <recommendedName>
        <fullName evidence="4">Transcription termination/antitermination protein NusG</fullName>
    </recommendedName>
</protein>
<dbReference type="PANTHER" id="PTHR30265:SF7">
    <property type="entry name" value="TRANSCRIPTION ANTITERMINATION PROTEIN RFAH"/>
    <property type="match status" value="1"/>
</dbReference>
<dbReference type="GO" id="GO:0031564">
    <property type="term" value="P:transcription antitermination"/>
    <property type="evidence" value="ECO:0007669"/>
    <property type="project" value="UniProtKB-KW"/>
</dbReference>
<evidence type="ECO:0000259" key="5">
    <source>
        <dbReference type="SMART" id="SM00738"/>
    </source>
</evidence>
<dbReference type="InterPro" id="IPR043425">
    <property type="entry name" value="NusG-like"/>
</dbReference>
<dbReference type="Pfam" id="PF02357">
    <property type="entry name" value="NusG"/>
    <property type="match status" value="1"/>
</dbReference>
<dbReference type="InterPro" id="IPR006645">
    <property type="entry name" value="NGN-like_dom"/>
</dbReference>
<keyword evidence="2 4" id="KW-0805">Transcription regulation</keyword>
<evidence type="ECO:0000256" key="4">
    <source>
        <dbReference type="RuleBase" id="RU000538"/>
    </source>
</evidence>
<comment type="caution">
    <text evidence="6">The sequence shown here is derived from an EMBL/GenBank/DDBJ whole genome shotgun (WGS) entry which is preliminary data.</text>
</comment>
<evidence type="ECO:0000313" key="7">
    <source>
        <dbReference type="Proteomes" id="UP000229498"/>
    </source>
</evidence>